<dbReference type="Proteomes" id="UP000010467">
    <property type="component" value="Chromosome"/>
</dbReference>
<evidence type="ECO:0000313" key="1">
    <source>
        <dbReference type="EMBL" id="AFZ68953.1"/>
    </source>
</evidence>
<dbReference type="KEGG" id="dpd:Deipe_3523"/>
<dbReference type="eggNOG" id="ENOG5033SHF">
    <property type="taxonomic scope" value="Bacteria"/>
</dbReference>
<organism evidence="1 2">
    <name type="scientific">Deinococcus peraridilitoris (strain DSM 19664 / LMG 22246 / CIP 109416 / KR-200)</name>
    <dbReference type="NCBI Taxonomy" id="937777"/>
    <lineage>
        <taxon>Bacteria</taxon>
        <taxon>Thermotogati</taxon>
        <taxon>Deinococcota</taxon>
        <taxon>Deinococci</taxon>
        <taxon>Deinococcales</taxon>
        <taxon>Deinococcaceae</taxon>
        <taxon>Deinococcus</taxon>
    </lineage>
</organism>
<keyword evidence="2" id="KW-1185">Reference proteome</keyword>
<dbReference type="EMBL" id="CP003382">
    <property type="protein sequence ID" value="AFZ68953.1"/>
    <property type="molecule type" value="Genomic_DNA"/>
</dbReference>
<dbReference type="HOGENOM" id="CLU_773404_0_0_0"/>
<dbReference type="STRING" id="937777.Deipe_3523"/>
<reference evidence="2" key="1">
    <citation type="submission" date="2012-03" db="EMBL/GenBank/DDBJ databases">
        <title>Complete sequence of chromosome of Deinococcus peraridilitoris DSM 19664.</title>
        <authorList>
            <person name="Lucas S."/>
            <person name="Copeland A."/>
            <person name="Lapidus A."/>
            <person name="Glavina del Rio T."/>
            <person name="Dalin E."/>
            <person name="Tice H."/>
            <person name="Bruce D."/>
            <person name="Goodwin L."/>
            <person name="Pitluck S."/>
            <person name="Peters L."/>
            <person name="Mikhailova N."/>
            <person name="Lu M."/>
            <person name="Kyrpides N."/>
            <person name="Mavromatis K."/>
            <person name="Ivanova N."/>
            <person name="Brettin T."/>
            <person name="Detter J.C."/>
            <person name="Han C."/>
            <person name="Larimer F."/>
            <person name="Land M."/>
            <person name="Hauser L."/>
            <person name="Markowitz V."/>
            <person name="Cheng J.-F."/>
            <person name="Hugenholtz P."/>
            <person name="Woyke T."/>
            <person name="Wu D."/>
            <person name="Pukall R."/>
            <person name="Steenblock K."/>
            <person name="Brambilla E."/>
            <person name="Klenk H.-P."/>
            <person name="Eisen J.A."/>
        </authorList>
    </citation>
    <scope>NUCLEOTIDE SEQUENCE [LARGE SCALE GENOMIC DNA]</scope>
    <source>
        <strain evidence="2">DSM 19664 / LMG 22246 / CIP 109416 / KR-200</strain>
    </source>
</reference>
<protein>
    <submittedName>
        <fullName evidence="1">Uncharacterized protein</fullName>
    </submittedName>
</protein>
<proteinExistence type="predicted"/>
<name>L0A4Z0_DEIPD</name>
<evidence type="ECO:0000313" key="2">
    <source>
        <dbReference type="Proteomes" id="UP000010467"/>
    </source>
</evidence>
<sequence length="381" mass="41876">MVPAPLAYAQSVSVVARGNPWIVRGKALATMTLLLLISFSPSVAWFVSRQYTHWQSDAVSPRRAELPPPPALTVDLSRRYAPQLARYERRLDALKISAPRRSRLVEEHFQLYRRAHALFGAAQAGAMLGLIEAETRNQEIALGRRSVFSSPEAALSNVERWLTFSAVALLEQQQVERRELSRRLRALAPVPLAPEVVFVHARWIKRAASVTGLPPAVLAAVVDTEQAGARVAYGLSGALRTFTDTAALRTTQMYGRSGLTGELSKTVGLTQMSWQDALGQQNRLAAMNAQLGVPFPANEAEARALLSRPYANLLLTASRIVGYLNYTEGLGANSVVAHTSAQVYYLGPGWHNNPALASSGQTWPYAWNAFFKACLYERLLR</sequence>
<accession>L0A4Z0</accession>
<dbReference type="AlphaFoldDB" id="L0A4Z0"/>
<dbReference type="PATRIC" id="fig|937777.3.peg.3533"/>
<gene>
    <name evidence="1" type="ordered locus">Deipe_3523</name>
</gene>